<dbReference type="Gene3D" id="3.40.50.150">
    <property type="entry name" value="Vaccinia Virus protein VP39"/>
    <property type="match status" value="1"/>
</dbReference>
<dbReference type="EMBL" id="FQXS01000033">
    <property type="protein sequence ID" value="SHI09934.1"/>
    <property type="molecule type" value="Genomic_DNA"/>
</dbReference>
<dbReference type="Pfam" id="PF02384">
    <property type="entry name" value="N6_Mtase"/>
    <property type="match status" value="1"/>
</dbReference>
<dbReference type="InterPro" id="IPR003356">
    <property type="entry name" value="DNA_methylase_A-5"/>
</dbReference>
<accession>A0A1M5YDH1</accession>
<dbReference type="PRINTS" id="PR00507">
    <property type="entry name" value="N12N6MTFRASE"/>
</dbReference>
<dbReference type="GO" id="GO:0008170">
    <property type="term" value="F:N-methyltransferase activity"/>
    <property type="evidence" value="ECO:0007669"/>
    <property type="project" value="InterPro"/>
</dbReference>
<proteinExistence type="inferred from homology"/>
<dbReference type="Proteomes" id="UP000184139">
    <property type="component" value="Unassembled WGS sequence"/>
</dbReference>
<dbReference type="PANTHER" id="PTHR42998:SF1">
    <property type="entry name" value="TYPE I RESTRICTION ENZYME HINDI METHYLASE SUBUNIT"/>
    <property type="match status" value="1"/>
</dbReference>
<evidence type="ECO:0000259" key="2">
    <source>
        <dbReference type="Pfam" id="PF02384"/>
    </source>
</evidence>
<dbReference type="Pfam" id="PF13588">
    <property type="entry name" value="HSDR_N_2"/>
    <property type="match status" value="1"/>
</dbReference>
<dbReference type="RefSeq" id="WP_073378798.1">
    <property type="nucleotide sequence ID" value="NZ_FQXS01000033.1"/>
</dbReference>
<organism evidence="4 5">
    <name type="scientific">Desulfofustis glycolicus DSM 9705</name>
    <dbReference type="NCBI Taxonomy" id="1121409"/>
    <lineage>
        <taxon>Bacteria</taxon>
        <taxon>Pseudomonadati</taxon>
        <taxon>Thermodesulfobacteriota</taxon>
        <taxon>Desulfobulbia</taxon>
        <taxon>Desulfobulbales</taxon>
        <taxon>Desulfocapsaceae</taxon>
        <taxon>Desulfofustis</taxon>
    </lineage>
</organism>
<evidence type="ECO:0000256" key="1">
    <source>
        <dbReference type="ARBA" id="ARBA00006594"/>
    </source>
</evidence>
<dbReference type="OrthoDB" id="9784823at2"/>
<dbReference type="InterPro" id="IPR029063">
    <property type="entry name" value="SAM-dependent_MTases_sf"/>
</dbReference>
<feature type="domain" description="Type I restriction enzyme R protein N-terminal" evidence="3">
    <location>
        <begin position="45"/>
        <end position="138"/>
    </location>
</feature>
<dbReference type="SUPFAM" id="SSF53335">
    <property type="entry name" value="S-adenosyl-L-methionine-dependent methyltransferases"/>
    <property type="match status" value="1"/>
</dbReference>
<comment type="similarity">
    <text evidence="1">Belongs to the N(4)/N(6)-methyltransferase family.</text>
</comment>
<evidence type="ECO:0000313" key="4">
    <source>
        <dbReference type="EMBL" id="SHI09934.1"/>
    </source>
</evidence>
<dbReference type="PANTHER" id="PTHR42998">
    <property type="entry name" value="TYPE I RESTRICTION ENZYME HINDVIIP M PROTEIN-RELATED"/>
    <property type="match status" value="1"/>
</dbReference>
<dbReference type="InterPro" id="IPR029464">
    <property type="entry name" value="HSDR_N"/>
</dbReference>
<dbReference type="AlphaFoldDB" id="A0A1M5YDH1"/>
<dbReference type="STRING" id="1121409.SAMN02745124_03893"/>
<protein>
    <submittedName>
        <fullName evidence="4">Type I restriction enzyme M protein</fullName>
    </submittedName>
</protein>
<gene>
    <name evidence="4" type="ORF">SAMN02745124_03893</name>
</gene>
<dbReference type="GO" id="GO:0003677">
    <property type="term" value="F:DNA binding"/>
    <property type="evidence" value="ECO:0007669"/>
    <property type="project" value="InterPro"/>
</dbReference>
<sequence length="625" mass="71214">MSTVTDVIESSVGLEHAGDEKIFDYITKNEIQNTPENREAKVVIEERLHKEYGYDIDQMLPEFRVQKGSTLIGPADVVIFNDSKDKTQDNIFAIVECKRKDRSDGIEQLKTYLAGAESAQYGIWFNGDDIVYIRRLKKAPHWKLTYNIPRKGEPLGLPRKDSLKPATELVKVFESCHNHIYVNDGHLKDQVFNEMLKILFIKLMDEKDYTNQVCKFGITEKEFDEIQEGKVNEFKERIEKLLFLAKSQHKDIFSKDETINLKLSTLAFVVGQLQNYDLSHSSRDIKGLAFQKFVYAHQRGDRGEFFTPDPIIDLAVKIISPNMNQVVMDPACGTGGFLVASMKHVEKNLREVVKNPVDYEKAKTNFALKNLIGIDFNPALVRVSKMRMILEEDGHTGIFHSNSLVDMEIIKSSAKTASSPSVDFDSVQIVLTNPPFGKKGKVTEKQILKTFDLGHKWIKKNGKYEKSDKVLDSQVPDILFIERCLDFLAEEGRLGIVLPDAILSGPSLQYVREYILSKSKLIAVVSLPYSTFIPHGANVKASILFLQKLNSKKIKDLNLKDYQVFMADIEDIGYEGNKNGTITYLMDDYGEYIRDDNGKKIVREDVTQVIEGWNNYCTKNTAWEN</sequence>
<reference evidence="4 5" key="1">
    <citation type="submission" date="2016-11" db="EMBL/GenBank/DDBJ databases">
        <authorList>
            <person name="Jaros S."/>
            <person name="Januszkiewicz K."/>
            <person name="Wedrychowicz H."/>
        </authorList>
    </citation>
    <scope>NUCLEOTIDE SEQUENCE [LARGE SCALE GENOMIC DNA]</scope>
    <source>
        <strain evidence="4 5">DSM 9705</strain>
    </source>
</reference>
<feature type="domain" description="DNA methylase adenine-specific" evidence="2">
    <location>
        <begin position="295"/>
        <end position="577"/>
    </location>
</feature>
<keyword evidence="5" id="KW-1185">Reference proteome</keyword>
<evidence type="ECO:0000313" key="5">
    <source>
        <dbReference type="Proteomes" id="UP000184139"/>
    </source>
</evidence>
<name>A0A1M5YDH1_9BACT</name>
<dbReference type="InterPro" id="IPR052916">
    <property type="entry name" value="Type-I_RE_MTase_Subunit"/>
</dbReference>
<evidence type="ECO:0000259" key="3">
    <source>
        <dbReference type="Pfam" id="PF13588"/>
    </source>
</evidence>